<dbReference type="PANTHER" id="PTHR48105">
    <property type="entry name" value="THIOREDOXIN REDUCTASE 1-RELATED-RELATED"/>
    <property type="match status" value="1"/>
</dbReference>
<keyword evidence="8" id="KW-0521">NADP</keyword>
<dbReference type="InterPro" id="IPR005982">
    <property type="entry name" value="Thioredox_Rdtase"/>
</dbReference>
<dbReference type="InterPro" id="IPR050097">
    <property type="entry name" value="Ferredoxin-NADP_redctase_2"/>
</dbReference>
<keyword evidence="6 7" id="KW-0676">Redox-active center</keyword>
<proteinExistence type="inferred from homology"/>
<dbReference type="EnsemblMetazoa" id="GAUT007537-RA">
    <property type="protein sequence ID" value="GAUT007537-PA"/>
    <property type="gene ID" value="GAUT007537"/>
</dbReference>
<dbReference type="AlphaFoldDB" id="A0A1A9UKE9"/>
<dbReference type="Proteomes" id="UP000078200">
    <property type="component" value="Unassembled WGS sequence"/>
</dbReference>
<evidence type="ECO:0000256" key="1">
    <source>
        <dbReference type="ARBA" id="ARBA00009333"/>
    </source>
</evidence>
<dbReference type="InterPro" id="IPR023753">
    <property type="entry name" value="FAD/NAD-binding_dom"/>
</dbReference>
<comment type="subunit">
    <text evidence="7">Homodimer.</text>
</comment>
<organism evidence="10 11">
    <name type="scientific">Glossina austeni</name>
    <name type="common">Savannah tsetse fly</name>
    <dbReference type="NCBI Taxonomy" id="7395"/>
    <lineage>
        <taxon>Eukaryota</taxon>
        <taxon>Metazoa</taxon>
        <taxon>Ecdysozoa</taxon>
        <taxon>Arthropoda</taxon>
        <taxon>Hexapoda</taxon>
        <taxon>Insecta</taxon>
        <taxon>Pterygota</taxon>
        <taxon>Neoptera</taxon>
        <taxon>Endopterygota</taxon>
        <taxon>Diptera</taxon>
        <taxon>Brachycera</taxon>
        <taxon>Muscomorpha</taxon>
        <taxon>Hippoboscoidea</taxon>
        <taxon>Glossinidae</taxon>
        <taxon>Glossina</taxon>
    </lineage>
</organism>
<evidence type="ECO:0000259" key="9">
    <source>
        <dbReference type="Pfam" id="PF07992"/>
    </source>
</evidence>
<accession>A0A1A9UKE9</accession>
<dbReference type="STRING" id="7395.A0A1A9UKE9"/>
<dbReference type="Pfam" id="PF07992">
    <property type="entry name" value="Pyr_redox_2"/>
    <property type="match status" value="1"/>
</dbReference>
<evidence type="ECO:0000313" key="11">
    <source>
        <dbReference type="Proteomes" id="UP000078200"/>
    </source>
</evidence>
<dbReference type="EC" id="1.8.1.9" evidence="7"/>
<dbReference type="GO" id="GO:0004791">
    <property type="term" value="F:thioredoxin-disulfide reductase (NADPH) activity"/>
    <property type="evidence" value="ECO:0007669"/>
    <property type="project" value="UniProtKB-UniRule"/>
</dbReference>
<name>A0A1A9UKE9_GLOAU</name>
<protein>
    <recommendedName>
        <fullName evidence="7">Thioredoxin reductase</fullName>
        <ecNumber evidence="7">1.8.1.9</ecNumber>
    </recommendedName>
</protein>
<dbReference type="SUPFAM" id="SSF51905">
    <property type="entry name" value="FAD/NAD(P)-binding domain"/>
    <property type="match status" value="1"/>
</dbReference>
<keyword evidence="2 7" id="KW-0285">Flavoprotein</keyword>
<dbReference type="InterPro" id="IPR036188">
    <property type="entry name" value="FAD/NAD-bd_sf"/>
</dbReference>
<comment type="similarity">
    <text evidence="1 7">Belongs to the class-II pyridine nucleotide-disulfide oxidoreductase family.</text>
</comment>
<dbReference type="PRINTS" id="PR00368">
    <property type="entry name" value="FADPNR"/>
</dbReference>
<evidence type="ECO:0000256" key="6">
    <source>
        <dbReference type="ARBA" id="ARBA00023284"/>
    </source>
</evidence>
<dbReference type="PRINTS" id="PR00469">
    <property type="entry name" value="PNDRDTASEII"/>
</dbReference>
<dbReference type="GO" id="GO:0005737">
    <property type="term" value="C:cytoplasm"/>
    <property type="evidence" value="ECO:0007669"/>
    <property type="project" value="InterPro"/>
</dbReference>
<dbReference type="NCBIfam" id="TIGR01292">
    <property type="entry name" value="TRX_reduct"/>
    <property type="match status" value="1"/>
</dbReference>
<dbReference type="GO" id="GO:0019430">
    <property type="term" value="P:removal of superoxide radicals"/>
    <property type="evidence" value="ECO:0007669"/>
    <property type="project" value="UniProtKB-UniRule"/>
</dbReference>
<evidence type="ECO:0000256" key="2">
    <source>
        <dbReference type="ARBA" id="ARBA00022630"/>
    </source>
</evidence>
<dbReference type="PROSITE" id="PS00573">
    <property type="entry name" value="PYRIDINE_REDOX_2"/>
    <property type="match status" value="1"/>
</dbReference>
<keyword evidence="3 7" id="KW-0274">FAD</keyword>
<evidence type="ECO:0000256" key="4">
    <source>
        <dbReference type="ARBA" id="ARBA00023002"/>
    </source>
</evidence>
<dbReference type="InterPro" id="IPR008255">
    <property type="entry name" value="Pyr_nucl-diS_OxRdtase_2_AS"/>
</dbReference>
<evidence type="ECO:0000256" key="5">
    <source>
        <dbReference type="ARBA" id="ARBA00023157"/>
    </source>
</evidence>
<reference evidence="10" key="1">
    <citation type="submission" date="2020-05" db="UniProtKB">
        <authorList>
            <consortium name="EnsemblMetazoa"/>
        </authorList>
    </citation>
    <scope>IDENTIFICATION</scope>
    <source>
        <strain evidence="10">TTRI</strain>
    </source>
</reference>
<evidence type="ECO:0000256" key="8">
    <source>
        <dbReference type="RuleBase" id="RU003881"/>
    </source>
</evidence>
<evidence type="ECO:0000256" key="7">
    <source>
        <dbReference type="RuleBase" id="RU003880"/>
    </source>
</evidence>
<sequence length="320" mass="35194">MIIKSKLLILGSGPAGYTAAIYAARANLNPILITGSQPGGQLTTTDRIENWPGSPDKLTGSTLMDRMNMHAIKFGTKIYFDHIYQVDFKRQPFTCYGNKQYKSDAIIIATGSSARYLGISSEELYKGKGVSACAVCDGFFYKNHPVSVIGGGNTAIEEALYLSNIASTVHLIHRRNEFRAEKILVNRMLKKSYSGKIVLHTNYIVKEILGDSKKVNSILLQSTNQKKEKKILVSAVFVAIGHLPNTNIFCNQIPLKNNYICIRPIDNVKYRTATAISGIFSAGDVSDYLYRQAITAAGFGCMAALDVEDYLNNLIKEGGQ</sequence>
<evidence type="ECO:0000256" key="3">
    <source>
        <dbReference type="ARBA" id="ARBA00022827"/>
    </source>
</evidence>
<keyword evidence="11" id="KW-1185">Reference proteome</keyword>
<feature type="domain" description="FAD/NAD(P)-binding" evidence="9">
    <location>
        <begin position="6"/>
        <end position="297"/>
    </location>
</feature>
<comment type="cofactor">
    <cofactor evidence="8">
        <name>FAD</name>
        <dbReference type="ChEBI" id="CHEBI:57692"/>
    </cofactor>
    <text evidence="8">Binds 1 FAD per subunit.</text>
</comment>
<comment type="catalytic activity">
    <reaction evidence="7">
        <text>[thioredoxin]-dithiol + NADP(+) = [thioredoxin]-disulfide + NADPH + H(+)</text>
        <dbReference type="Rhea" id="RHEA:20345"/>
        <dbReference type="Rhea" id="RHEA-COMP:10698"/>
        <dbReference type="Rhea" id="RHEA-COMP:10700"/>
        <dbReference type="ChEBI" id="CHEBI:15378"/>
        <dbReference type="ChEBI" id="CHEBI:29950"/>
        <dbReference type="ChEBI" id="CHEBI:50058"/>
        <dbReference type="ChEBI" id="CHEBI:57783"/>
        <dbReference type="ChEBI" id="CHEBI:58349"/>
        <dbReference type="EC" id="1.8.1.9"/>
    </reaction>
</comment>
<dbReference type="Gene3D" id="3.50.50.60">
    <property type="entry name" value="FAD/NAD(P)-binding domain"/>
    <property type="match status" value="2"/>
</dbReference>
<evidence type="ECO:0000313" key="10">
    <source>
        <dbReference type="EnsemblMetazoa" id="GAUT007537-PA"/>
    </source>
</evidence>
<dbReference type="VEuPathDB" id="VectorBase:GAUT007537"/>
<keyword evidence="4 7" id="KW-0560">Oxidoreductase</keyword>
<keyword evidence="5" id="KW-1015">Disulfide bond</keyword>